<evidence type="ECO:0000313" key="2">
    <source>
        <dbReference type="Proteomes" id="UP000821845"/>
    </source>
</evidence>
<reference evidence="1" key="1">
    <citation type="submission" date="2020-05" db="EMBL/GenBank/DDBJ databases">
        <title>Large-scale comparative analyses of tick genomes elucidate their genetic diversity and vector capacities.</title>
        <authorList>
            <person name="Jia N."/>
            <person name="Wang J."/>
            <person name="Shi W."/>
            <person name="Du L."/>
            <person name="Sun Y."/>
            <person name="Zhan W."/>
            <person name="Jiang J."/>
            <person name="Wang Q."/>
            <person name="Zhang B."/>
            <person name="Ji P."/>
            <person name="Sakyi L.B."/>
            <person name="Cui X."/>
            <person name="Yuan T."/>
            <person name="Jiang B."/>
            <person name="Yang W."/>
            <person name="Lam T.T.-Y."/>
            <person name="Chang Q."/>
            <person name="Ding S."/>
            <person name="Wang X."/>
            <person name="Zhu J."/>
            <person name="Ruan X."/>
            <person name="Zhao L."/>
            <person name="Wei J."/>
            <person name="Que T."/>
            <person name="Du C."/>
            <person name="Cheng J."/>
            <person name="Dai P."/>
            <person name="Han X."/>
            <person name="Huang E."/>
            <person name="Gao Y."/>
            <person name="Liu J."/>
            <person name="Shao H."/>
            <person name="Ye R."/>
            <person name="Li L."/>
            <person name="Wei W."/>
            <person name="Wang X."/>
            <person name="Wang C."/>
            <person name="Yang T."/>
            <person name="Huo Q."/>
            <person name="Li W."/>
            <person name="Guo W."/>
            <person name="Chen H."/>
            <person name="Zhou L."/>
            <person name="Ni X."/>
            <person name="Tian J."/>
            <person name="Zhou Y."/>
            <person name="Sheng Y."/>
            <person name="Liu T."/>
            <person name="Pan Y."/>
            <person name="Xia L."/>
            <person name="Li J."/>
            <person name="Zhao F."/>
            <person name="Cao W."/>
        </authorList>
    </citation>
    <scope>NUCLEOTIDE SEQUENCE</scope>
    <source>
        <strain evidence="1">Hyas-2018</strain>
    </source>
</reference>
<organism evidence="1 2">
    <name type="scientific">Hyalomma asiaticum</name>
    <name type="common">Tick</name>
    <dbReference type="NCBI Taxonomy" id="266040"/>
    <lineage>
        <taxon>Eukaryota</taxon>
        <taxon>Metazoa</taxon>
        <taxon>Ecdysozoa</taxon>
        <taxon>Arthropoda</taxon>
        <taxon>Chelicerata</taxon>
        <taxon>Arachnida</taxon>
        <taxon>Acari</taxon>
        <taxon>Parasitiformes</taxon>
        <taxon>Ixodida</taxon>
        <taxon>Ixodoidea</taxon>
        <taxon>Ixodidae</taxon>
        <taxon>Hyalomminae</taxon>
        <taxon>Hyalomma</taxon>
    </lineage>
</organism>
<gene>
    <name evidence="1" type="ORF">HPB50_023701</name>
</gene>
<protein>
    <submittedName>
        <fullName evidence="1">Uncharacterized protein</fullName>
    </submittedName>
</protein>
<keyword evidence="2" id="KW-1185">Reference proteome</keyword>
<sequence>MEEFRKAFIVVCGIVNVASFFVSLSISWRVWQARDSSVVPFFPLAADVMHLYAWLQWGLTTRRTRIASFYGVGLALMAVNVTVHRLYSSWNGPGLALLGALLVMATASSTMTVVELLKLACYCAVVCKVAAVVRILTYPLPEIAFCQLLVCGLRMLLAVMDRDVWYTAWNVSGAAIAAIEIGVALWN</sequence>
<comment type="caution">
    <text evidence="1">The sequence shown here is derived from an EMBL/GenBank/DDBJ whole genome shotgun (WGS) entry which is preliminary data.</text>
</comment>
<dbReference type="EMBL" id="CM023491">
    <property type="protein sequence ID" value="KAH6941892.1"/>
    <property type="molecule type" value="Genomic_DNA"/>
</dbReference>
<proteinExistence type="predicted"/>
<evidence type="ECO:0000313" key="1">
    <source>
        <dbReference type="EMBL" id="KAH6941892.1"/>
    </source>
</evidence>
<name>A0ACB7T6I2_HYAAI</name>
<dbReference type="Proteomes" id="UP000821845">
    <property type="component" value="Chromosome 11"/>
</dbReference>
<accession>A0ACB7T6I2</accession>